<name>A0A1N6WRI2_9FIRM</name>
<dbReference type="PANTHER" id="PTHR33570:SF2">
    <property type="entry name" value="CARBOXYMUCONOLACTONE DECARBOXYLASE-LIKE DOMAIN-CONTAINING PROTEIN"/>
    <property type="match status" value="1"/>
</dbReference>
<feature type="domain" description="Carboxymuconolactone decarboxylase-like" evidence="1">
    <location>
        <begin position="41"/>
        <end position="106"/>
    </location>
</feature>
<dbReference type="STRING" id="56779.SAMN05421834_11044"/>
<dbReference type="AlphaFoldDB" id="A0A1N6WRI2"/>
<dbReference type="Pfam" id="PF02627">
    <property type="entry name" value="CMD"/>
    <property type="match status" value="2"/>
</dbReference>
<evidence type="ECO:0000259" key="1">
    <source>
        <dbReference type="Pfam" id="PF02627"/>
    </source>
</evidence>
<dbReference type="Proteomes" id="UP000185669">
    <property type="component" value="Unassembled WGS sequence"/>
</dbReference>
<dbReference type="InterPro" id="IPR029032">
    <property type="entry name" value="AhpD-like"/>
</dbReference>
<organism evidence="2 3">
    <name type="scientific">Halanaerobium kushneri</name>
    <dbReference type="NCBI Taxonomy" id="56779"/>
    <lineage>
        <taxon>Bacteria</taxon>
        <taxon>Bacillati</taxon>
        <taxon>Bacillota</taxon>
        <taxon>Clostridia</taxon>
        <taxon>Halanaerobiales</taxon>
        <taxon>Halanaerobiaceae</taxon>
        <taxon>Halanaerobium</taxon>
    </lineage>
</organism>
<keyword evidence="3" id="KW-1185">Reference proteome</keyword>
<accession>A0A1N6WRI2</accession>
<dbReference type="InterPro" id="IPR052512">
    <property type="entry name" value="4CMD/NDH-1_regulator"/>
</dbReference>
<gene>
    <name evidence="2" type="ORF">SAMN05421834_11044</name>
</gene>
<keyword evidence="2" id="KW-0575">Peroxidase</keyword>
<evidence type="ECO:0000313" key="2">
    <source>
        <dbReference type="EMBL" id="SIQ92655.1"/>
    </source>
</evidence>
<dbReference type="RefSeq" id="WP_076544887.1">
    <property type="nucleotide sequence ID" value="NZ_FTNC01000010.1"/>
</dbReference>
<dbReference type="InterPro" id="IPR003779">
    <property type="entry name" value="CMD-like"/>
</dbReference>
<sequence>MGKIITILLAFFLLGSMMIFVGGVAVAQESESEGAKKIDLEVGELNSKQQKIVLISSFAASGNLENLRTVLNEGLDVGLTVNEIKEVLVHVYAYAGFPRSLNALGTLQSVLEAREARGVNDEAGETASPLPEDKSSFELGREVQTELVGRPFDYEFAPAMDKFLKGHLFGDLFGRDILDYKTREIVTVSALASMNGVNSQLQSHFFMAFNTGVTPEELKGIVSTIEARVGQKEADNAGEILSQFLSRINQ</sequence>
<dbReference type="GO" id="GO:0051920">
    <property type="term" value="F:peroxiredoxin activity"/>
    <property type="evidence" value="ECO:0007669"/>
    <property type="project" value="InterPro"/>
</dbReference>
<dbReference type="Gene3D" id="1.20.1290.10">
    <property type="entry name" value="AhpD-like"/>
    <property type="match status" value="1"/>
</dbReference>
<protein>
    <submittedName>
        <fullName evidence="2">Uncharacterized conserved protein YurZ, alkylhydroperoxidase/carboxymuconolactone decarboxylase family</fullName>
    </submittedName>
</protein>
<evidence type="ECO:0000313" key="3">
    <source>
        <dbReference type="Proteomes" id="UP000185669"/>
    </source>
</evidence>
<dbReference type="OrthoDB" id="9802489at2"/>
<dbReference type="SUPFAM" id="SSF69118">
    <property type="entry name" value="AhpD-like"/>
    <property type="match status" value="1"/>
</dbReference>
<proteinExistence type="predicted"/>
<reference evidence="3" key="1">
    <citation type="submission" date="2017-01" db="EMBL/GenBank/DDBJ databases">
        <authorList>
            <person name="Varghese N."/>
            <person name="Submissions S."/>
        </authorList>
    </citation>
    <scope>NUCLEOTIDE SEQUENCE [LARGE SCALE GENOMIC DNA]</scope>
    <source>
        <strain evidence="3">ATCC 700103</strain>
    </source>
</reference>
<dbReference type="PANTHER" id="PTHR33570">
    <property type="entry name" value="4-CARBOXYMUCONOLACTONE DECARBOXYLASE FAMILY PROTEIN"/>
    <property type="match status" value="1"/>
</dbReference>
<feature type="domain" description="Carboxymuconolactone decarboxylase-like" evidence="1">
    <location>
        <begin position="158"/>
        <end position="237"/>
    </location>
</feature>
<keyword evidence="2" id="KW-0560">Oxidoreductase</keyword>
<dbReference type="EMBL" id="FTNC01000010">
    <property type="protein sequence ID" value="SIQ92655.1"/>
    <property type="molecule type" value="Genomic_DNA"/>
</dbReference>